<evidence type="ECO:0000313" key="1">
    <source>
        <dbReference type="EMBL" id="KAG9229408.1"/>
    </source>
</evidence>
<organism evidence="1 2">
    <name type="scientific">Amylocarpus encephaloides</name>
    <dbReference type="NCBI Taxonomy" id="45428"/>
    <lineage>
        <taxon>Eukaryota</taxon>
        <taxon>Fungi</taxon>
        <taxon>Dikarya</taxon>
        <taxon>Ascomycota</taxon>
        <taxon>Pezizomycotina</taxon>
        <taxon>Leotiomycetes</taxon>
        <taxon>Helotiales</taxon>
        <taxon>Helotiales incertae sedis</taxon>
        <taxon>Amylocarpus</taxon>
    </lineage>
</organism>
<dbReference type="Gene3D" id="3.80.10.10">
    <property type="entry name" value="Ribonuclease Inhibitor"/>
    <property type="match status" value="1"/>
</dbReference>
<evidence type="ECO:0008006" key="3">
    <source>
        <dbReference type="Google" id="ProtNLM"/>
    </source>
</evidence>
<reference evidence="1" key="1">
    <citation type="journal article" date="2021" name="IMA Fungus">
        <title>Genomic characterization of three marine fungi, including Emericellopsis atlantica sp. nov. with signatures of a generalist lifestyle and marine biomass degradation.</title>
        <authorList>
            <person name="Hagestad O.C."/>
            <person name="Hou L."/>
            <person name="Andersen J.H."/>
            <person name="Hansen E.H."/>
            <person name="Altermark B."/>
            <person name="Li C."/>
            <person name="Kuhnert E."/>
            <person name="Cox R.J."/>
            <person name="Crous P.W."/>
            <person name="Spatafora J.W."/>
            <person name="Lail K."/>
            <person name="Amirebrahimi M."/>
            <person name="Lipzen A."/>
            <person name="Pangilinan J."/>
            <person name="Andreopoulos W."/>
            <person name="Hayes R.D."/>
            <person name="Ng V."/>
            <person name="Grigoriev I.V."/>
            <person name="Jackson S.A."/>
            <person name="Sutton T.D.S."/>
            <person name="Dobson A.D.W."/>
            <person name="Rama T."/>
        </authorList>
    </citation>
    <scope>NUCLEOTIDE SEQUENCE</scope>
    <source>
        <strain evidence="1">TRa018bII</strain>
    </source>
</reference>
<proteinExistence type="predicted"/>
<dbReference type="InterPro" id="IPR032675">
    <property type="entry name" value="LRR_dom_sf"/>
</dbReference>
<dbReference type="OrthoDB" id="6365676at2759"/>
<name>A0A9P8C0H7_9HELO</name>
<gene>
    <name evidence="1" type="ORF">BJ875DRAFT_410922</name>
</gene>
<dbReference type="SUPFAM" id="SSF52047">
    <property type="entry name" value="RNI-like"/>
    <property type="match status" value="1"/>
</dbReference>
<evidence type="ECO:0000313" key="2">
    <source>
        <dbReference type="Proteomes" id="UP000824998"/>
    </source>
</evidence>
<dbReference type="EMBL" id="MU251772">
    <property type="protein sequence ID" value="KAG9229408.1"/>
    <property type="molecule type" value="Genomic_DNA"/>
</dbReference>
<sequence>MKTSICPPNLPLELVLQIIDTLTPAHPIPIALPPSHPTTTTLISFTSTSRAIRPIAVRLLYRYCLYIDCERPLWRLLVALGLGKDDDDGEDVLGSLSVKRLLQPLAFRPRRLFITTEEEEDEHLWIKPIIDDMGTLLSYLAPTLTHLVINLPLRTLGTRSQKLLRKSLENLPNLELVCDLQGSYNISTGTLPPLPKLRHLALYSPDVCTDDFLSALERMPDLESLVIVRTYGLQEEDFERRWGRMMKARNDETDVSISKLLVIVVNVESDHRSGIPRAKIGKWMEIRRVNVPTSYYGDEDAGELSQKWVRRRILSGAEPGGWEL</sequence>
<dbReference type="Proteomes" id="UP000824998">
    <property type="component" value="Unassembled WGS sequence"/>
</dbReference>
<dbReference type="AlphaFoldDB" id="A0A9P8C0H7"/>
<accession>A0A9P8C0H7</accession>
<keyword evidence="2" id="KW-1185">Reference proteome</keyword>
<protein>
    <recommendedName>
        <fullName evidence="3">F-box domain-containing protein</fullName>
    </recommendedName>
</protein>
<comment type="caution">
    <text evidence="1">The sequence shown here is derived from an EMBL/GenBank/DDBJ whole genome shotgun (WGS) entry which is preliminary data.</text>
</comment>